<dbReference type="AlphaFoldDB" id="A0A0B7MKD2"/>
<evidence type="ECO:0000313" key="3">
    <source>
        <dbReference type="Proteomes" id="UP000046155"/>
    </source>
</evidence>
<feature type="transmembrane region" description="Helical" evidence="1">
    <location>
        <begin position="343"/>
        <end position="363"/>
    </location>
</feature>
<feature type="transmembrane region" description="Helical" evidence="1">
    <location>
        <begin position="170"/>
        <end position="198"/>
    </location>
</feature>
<organism evidence="2 3">
    <name type="scientific">Syntrophaceticus schinkii</name>
    <dbReference type="NCBI Taxonomy" id="499207"/>
    <lineage>
        <taxon>Bacteria</taxon>
        <taxon>Bacillati</taxon>
        <taxon>Bacillota</taxon>
        <taxon>Clostridia</taxon>
        <taxon>Thermoanaerobacterales</taxon>
        <taxon>Thermoanaerobacterales Family III. Incertae Sedis</taxon>
        <taxon>Syntrophaceticus</taxon>
    </lineage>
</organism>
<gene>
    <name evidence="2" type="ORF">SSCH_1830002</name>
</gene>
<keyword evidence="3" id="KW-1185">Reference proteome</keyword>
<keyword evidence="1" id="KW-0472">Membrane</keyword>
<feature type="transmembrane region" description="Helical" evidence="1">
    <location>
        <begin position="281"/>
        <end position="300"/>
    </location>
</feature>
<feature type="transmembrane region" description="Helical" evidence="1">
    <location>
        <begin position="141"/>
        <end position="158"/>
    </location>
</feature>
<feature type="transmembrane region" description="Helical" evidence="1">
    <location>
        <begin position="210"/>
        <end position="229"/>
    </location>
</feature>
<feature type="transmembrane region" description="Helical" evidence="1">
    <location>
        <begin position="90"/>
        <end position="111"/>
    </location>
</feature>
<reference evidence="3" key="1">
    <citation type="submission" date="2015-01" db="EMBL/GenBank/DDBJ databases">
        <authorList>
            <person name="Manzoor Shahid"/>
            <person name="Zubair Saima"/>
        </authorList>
    </citation>
    <scope>NUCLEOTIDE SEQUENCE [LARGE SCALE GENOMIC DNA]</scope>
    <source>
        <strain evidence="3">Sp3</strain>
    </source>
</reference>
<feature type="transmembrane region" description="Helical" evidence="1">
    <location>
        <begin position="117"/>
        <end position="136"/>
    </location>
</feature>
<dbReference type="EMBL" id="CDRZ01000094">
    <property type="protein sequence ID" value="CEO88406.1"/>
    <property type="molecule type" value="Genomic_DNA"/>
</dbReference>
<accession>A0A0B7MKD2</accession>
<dbReference type="Proteomes" id="UP000046155">
    <property type="component" value="Unassembled WGS sequence"/>
</dbReference>
<name>A0A0B7MKD2_9FIRM</name>
<proteinExistence type="predicted"/>
<dbReference type="InterPro" id="IPR018701">
    <property type="entry name" value="DUF2206_membrane"/>
</dbReference>
<feature type="transmembrane region" description="Helical" evidence="1">
    <location>
        <begin position="375"/>
        <end position="396"/>
    </location>
</feature>
<sequence>MFLIRKYGNTKNKAYPLSIYFIGLSILLSRSLISNYLIGGDIHAEYQSFTRLLTVLQWDNLFIQNQPDACMSITILPVLYQKFLGVDSIIVFKVVLILIIALLPVIVYEMYKNDLGPLYSFITAFFYISQIPFFYLLTGQLRVGISLFFGYLLFYMLFDDLSGTLGSKVICITLLLCAVLSYYVTPIFITLMLLLYWLFNKTLLHMKKGASISISLILLSMVLIFFYWGQITDVAFSGYVKYASNIITNLGNMFVEEMRSPVVQSIFTYEKTSILSLIPGFIQRGMLIMITLGVIALVVRPQAYERLSKFRILIFTSFLLLICEIIMPWISHGYGADRLYLQLLFFLAPVYIVACDAISRTVIKLKYTNNIIIQKFRLVFCAVTIIIIFMSSSFLYHELVGIRGREILDNQSGGYQRLYIYDSDVYGARWMSHNNSSSLPIYTNLLLHFPSTDGLFMYVSKYPEIVFNLKVFGQEKEIEVKDGYVFVRHIAEKNNKIEGFVYAPDDIAKKIKIKDPQNPYISDTYSYFFDKQNKIYANGQALSYEYNSGS</sequence>
<feature type="transmembrane region" description="Helical" evidence="1">
    <location>
        <begin position="17"/>
        <end position="38"/>
    </location>
</feature>
<keyword evidence="1" id="KW-1133">Transmembrane helix</keyword>
<evidence type="ECO:0008006" key="4">
    <source>
        <dbReference type="Google" id="ProtNLM"/>
    </source>
</evidence>
<protein>
    <recommendedName>
        <fullName evidence="4">Glycosyltransferase RgtA/B/C/D-like domain-containing protein</fullName>
    </recommendedName>
</protein>
<feature type="transmembrane region" description="Helical" evidence="1">
    <location>
        <begin position="312"/>
        <end position="331"/>
    </location>
</feature>
<evidence type="ECO:0000256" key="1">
    <source>
        <dbReference type="SAM" id="Phobius"/>
    </source>
</evidence>
<evidence type="ECO:0000313" key="2">
    <source>
        <dbReference type="EMBL" id="CEO88406.1"/>
    </source>
</evidence>
<dbReference type="Pfam" id="PF09971">
    <property type="entry name" value="DUF2206"/>
    <property type="match status" value="1"/>
</dbReference>
<keyword evidence="1" id="KW-0812">Transmembrane</keyword>